<reference evidence="5 6" key="1">
    <citation type="submission" date="2018-06" db="EMBL/GenBank/DDBJ databases">
        <title>Complete Genome Sequence of Desulfobacter hydrogenophilus (DSM3380).</title>
        <authorList>
            <person name="Marietou A."/>
            <person name="Schreiber L."/>
            <person name="Marshall I."/>
            <person name="Jorgensen B."/>
        </authorList>
    </citation>
    <scope>NUCLEOTIDE SEQUENCE [LARGE SCALE GENOMIC DNA]</scope>
    <source>
        <strain evidence="5 6">DSM 3380</strain>
    </source>
</reference>
<sequence length="202" mass="22800">MLEICLNSDKNIEDGATIRCFIAIVLDGHTKRQLGRVQRDIRSTGIPAGWPSTQNFHLTLKFLGNISKRALPCIKTMLSEAIADKARFNITFNRLGIFPNVHHPKVLWIGPDKTNPKEVALQRDIDLRLNKCHPFVKEKRFSPHITLSRVRHYVKPGTLKKALKIETGTIKIPVNQVHLIKSQLYSSGAVHSSLFHANLKSS</sequence>
<dbReference type="EMBL" id="CP036313">
    <property type="protein sequence ID" value="QBH12722.1"/>
    <property type="molecule type" value="Genomic_DNA"/>
</dbReference>
<feature type="short sequence motif" description="HXTX 2" evidence="2">
    <location>
        <begin position="144"/>
        <end position="147"/>
    </location>
</feature>
<dbReference type="Gene3D" id="3.90.1140.10">
    <property type="entry name" value="Cyclic phosphodiesterase"/>
    <property type="match status" value="1"/>
</dbReference>
<dbReference type="PANTHER" id="PTHR35561:SF1">
    <property type="entry name" value="RNA 2',3'-CYCLIC PHOSPHODIESTERASE"/>
    <property type="match status" value="1"/>
</dbReference>
<feature type="domain" description="Phosphoesterase HXTX" evidence="3">
    <location>
        <begin position="29"/>
        <end position="108"/>
    </location>
</feature>
<keyword evidence="1 2" id="KW-0378">Hydrolase</keyword>
<feature type="short sequence motif" description="HXTX 1" evidence="2">
    <location>
        <begin position="57"/>
        <end position="60"/>
    </location>
</feature>
<evidence type="ECO:0000313" key="4">
    <source>
        <dbReference type="EMBL" id="QBH12722.1"/>
    </source>
</evidence>
<dbReference type="InterPro" id="IPR004175">
    <property type="entry name" value="RNA_CPDase"/>
</dbReference>
<keyword evidence="7" id="KW-1185">Reference proteome</keyword>
<feature type="active site" description="Proton acceptor" evidence="2">
    <location>
        <position position="144"/>
    </location>
</feature>
<organism evidence="5 6">
    <name type="scientific">Desulfobacter hydrogenophilus</name>
    <dbReference type="NCBI Taxonomy" id="2291"/>
    <lineage>
        <taxon>Bacteria</taxon>
        <taxon>Pseudomonadati</taxon>
        <taxon>Thermodesulfobacteriota</taxon>
        <taxon>Desulfobacteria</taxon>
        <taxon>Desulfobacterales</taxon>
        <taxon>Desulfobacteraceae</taxon>
        <taxon>Desulfobacter</taxon>
    </lineage>
</organism>
<dbReference type="InterPro" id="IPR014051">
    <property type="entry name" value="Phosphoesterase_HXTX"/>
</dbReference>
<dbReference type="EC" id="3.1.4.58" evidence="2"/>
<evidence type="ECO:0000256" key="1">
    <source>
        <dbReference type="ARBA" id="ARBA00022801"/>
    </source>
</evidence>
<accession>A0A328F9G8</accession>
<name>A0A328F9G8_9BACT</name>
<comment type="catalytic activity">
    <reaction evidence="2">
        <text>a 3'-end 2',3'-cyclophospho-ribonucleotide-RNA + H2O = a 3'-end 2'-phospho-ribonucleotide-RNA + H(+)</text>
        <dbReference type="Rhea" id="RHEA:11828"/>
        <dbReference type="Rhea" id="RHEA-COMP:10464"/>
        <dbReference type="Rhea" id="RHEA-COMP:17353"/>
        <dbReference type="ChEBI" id="CHEBI:15377"/>
        <dbReference type="ChEBI" id="CHEBI:15378"/>
        <dbReference type="ChEBI" id="CHEBI:83064"/>
        <dbReference type="ChEBI" id="CHEBI:173113"/>
        <dbReference type="EC" id="3.1.4.58"/>
    </reaction>
</comment>
<dbReference type="HAMAP" id="MF_01940">
    <property type="entry name" value="RNA_CPDase"/>
    <property type="match status" value="1"/>
</dbReference>
<dbReference type="Pfam" id="PF02834">
    <property type="entry name" value="LigT_PEase"/>
    <property type="match status" value="1"/>
</dbReference>
<feature type="active site" description="Proton donor" evidence="2">
    <location>
        <position position="57"/>
    </location>
</feature>
<evidence type="ECO:0000259" key="3">
    <source>
        <dbReference type="Pfam" id="PF02834"/>
    </source>
</evidence>
<comment type="function">
    <text evidence="2">Hydrolyzes RNA 2',3'-cyclic phosphodiester to an RNA 2'-phosphomonoester.</text>
</comment>
<evidence type="ECO:0000313" key="5">
    <source>
        <dbReference type="EMBL" id="RAM00300.1"/>
    </source>
</evidence>
<dbReference type="EMBL" id="QLNI01000053">
    <property type="protein sequence ID" value="RAM00300.1"/>
    <property type="molecule type" value="Genomic_DNA"/>
</dbReference>
<comment type="similarity">
    <text evidence="2">Belongs to the 2H phosphoesterase superfamily. ThpR family.</text>
</comment>
<proteinExistence type="inferred from homology"/>
<dbReference type="InterPro" id="IPR009097">
    <property type="entry name" value="Cyclic_Pdiesterase"/>
</dbReference>
<evidence type="ECO:0000313" key="7">
    <source>
        <dbReference type="Proteomes" id="UP000293902"/>
    </source>
</evidence>
<dbReference type="PANTHER" id="PTHR35561">
    <property type="entry name" value="RNA 2',3'-CYCLIC PHOSPHODIESTERASE"/>
    <property type="match status" value="1"/>
</dbReference>
<dbReference type="Proteomes" id="UP000293902">
    <property type="component" value="Chromosome"/>
</dbReference>
<reference evidence="4 7" key="2">
    <citation type="submission" date="2019-02" db="EMBL/GenBank/DDBJ databases">
        <title>Complete genome sequence of Desulfobacter hydrogenophilus AcRS1.</title>
        <authorList>
            <person name="Marietou A."/>
            <person name="Lund M.B."/>
            <person name="Marshall I.P.G."/>
            <person name="Schreiber L."/>
            <person name="Jorgensen B."/>
        </authorList>
    </citation>
    <scope>NUCLEOTIDE SEQUENCE [LARGE SCALE GENOMIC DNA]</scope>
    <source>
        <strain evidence="4 7">AcRS1</strain>
    </source>
</reference>
<dbReference type="Proteomes" id="UP000248798">
    <property type="component" value="Unassembled WGS sequence"/>
</dbReference>
<evidence type="ECO:0000256" key="2">
    <source>
        <dbReference type="HAMAP-Rule" id="MF_01940"/>
    </source>
</evidence>
<evidence type="ECO:0000313" key="6">
    <source>
        <dbReference type="Proteomes" id="UP000248798"/>
    </source>
</evidence>
<gene>
    <name evidence="5" type="primary">thpR</name>
    <name evidence="5" type="ORF">DO021_19800</name>
    <name evidence="4" type="ORF">EYB58_07265</name>
</gene>
<dbReference type="AlphaFoldDB" id="A0A328F9G8"/>
<dbReference type="GO" id="GO:0008664">
    <property type="term" value="F:RNA 2',3'-cyclic 3'-phosphodiesterase activity"/>
    <property type="evidence" value="ECO:0007669"/>
    <property type="project" value="UniProtKB-EC"/>
</dbReference>
<dbReference type="NCBIfam" id="TIGR02258">
    <property type="entry name" value="2_5_ligase"/>
    <property type="match status" value="1"/>
</dbReference>
<dbReference type="GO" id="GO:0004113">
    <property type="term" value="F:2',3'-cyclic-nucleotide 3'-phosphodiesterase activity"/>
    <property type="evidence" value="ECO:0007669"/>
    <property type="project" value="InterPro"/>
</dbReference>
<dbReference type="OrthoDB" id="9793819at2"/>
<protein>
    <recommendedName>
        <fullName evidence="2">RNA 2',3'-cyclic phosphodiesterase</fullName>
        <shortName evidence="2">RNA 2',3'-CPDase</shortName>
        <ecNumber evidence="2">3.1.4.58</ecNumber>
    </recommendedName>
</protein>
<dbReference type="SUPFAM" id="SSF55144">
    <property type="entry name" value="LigT-like"/>
    <property type="match status" value="1"/>
</dbReference>